<evidence type="ECO:0000256" key="2">
    <source>
        <dbReference type="SAM" id="Phobius"/>
    </source>
</evidence>
<keyword evidence="4" id="KW-0548">Nucleotidyltransferase</keyword>
<reference evidence="4 5" key="1">
    <citation type="submission" date="2018-09" db="EMBL/GenBank/DDBJ databases">
        <title>Genomic Encyclopedia of Archaeal and Bacterial Type Strains, Phase II (KMG-II): from individual species to whole genera.</title>
        <authorList>
            <person name="Goeker M."/>
        </authorList>
    </citation>
    <scope>NUCLEOTIDE SEQUENCE [LARGE SCALE GENOMIC DNA]</scope>
    <source>
        <strain evidence="4 5">DSM 13151</strain>
    </source>
</reference>
<gene>
    <name evidence="4" type="ORF">ATJ93_4650</name>
</gene>
<sequence length="603" mass="65554">MTATSDIASETVSDTVTDEYELVLTATQVRRLREWLLRDDGIERFAYVYCTPEDGRLFAREIDPVPGEDCEVQEEAAVRPALSVERERLGSALEDGLVPVMLHSHPFSDYPSFSGLDDDIMESYREWLGGLYPDTPLCFGVLGHRGMDTAVYIDPQRETRRRLPVEVVGDWALEGPLDAPTAPTTATVDEDRYDRSIRALTERGQQRLADRTIGIVGLGGLGSIVATQLARLGVRRFVFSDPDHVERSNLPRIYGATEADVGRPKVEVVSEHVVRANPEASVDAYEARVQDVPKDALAACDVLIGAVDRLTARLYCNEFAIRHLRHYVDAGVSIETTDDGHITEERGLVQLVAPGVTGCLDCLGRNDPERLRLESMDEAEIEADIERGYLDEDVRSPEPAITPLNALAANTTVRMVTKLVTGYEAPADYVRLDGTTNEMVSVGTHPSRECLTCGTDGCLGEGTQRIDEDTLAEAESLDLDVDLEELAEQDATATPTEITADSLRPAAPRPGDDAGPAPEIDSQSQSVAGGWYGTESPPAAEDPSGDDAEAPLASASGDTMRDDDRSRSDLSGSAQLLAVLRTNACPIAIGCLGVLALWRYLRR</sequence>
<dbReference type="PANTHER" id="PTHR43267">
    <property type="entry name" value="TRNA THREONYLCARBAMOYLADENOSINE DEHYDRATASE"/>
    <property type="match status" value="1"/>
</dbReference>
<dbReference type="EMBL" id="RAPO01000010">
    <property type="protein sequence ID" value="RKD86233.1"/>
    <property type="molecule type" value="Genomic_DNA"/>
</dbReference>
<evidence type="ECO:0000313" key="5">
    <source>
        <dbReference type="Proteomes" id="UP000283805"/>
    </source>
</evidence>
<dbReference type="RefSeq" id="WP_120246923.1">
    <property type="nucleotide sequence ID" value="NZ_RAPO01000010.1"/>
</dbReference>
<dbReference type="GO" id="GO:0061504">
    <property type="term" value="P:cyclic threonylcarbamoyladenosine biosynthetic process"/>
    <property type="evidence" value="ECO:0007669"/>
    <property type="project" value="TreeGrafter"/>
</dbReference>
<dbReference type="GO" id="GO:0061503">
    <property type="term" value="F:tRNA threonylcarbamoyladenosine dehydratase"/>
    <property type="evidence" value="ECO:0007669"/>
    <property type="project" value="TreeGrafter"/>
</dbReference>
<dbReference type="PANTHER" id="PTHR43267:SF1">
    <property type="entry name" value="TRNA THREONYLCARBAMOYLADENOSINE DEHYDRATASE"/>
    <property type="match status" value="1"/>
</dbReference>
<dbReference type="InterPro" id="IPR035985">
    <property type="entry name" value="Ubiquitin-activating_enz"/>
</dbReference>
<dbReference type="GO" id="GO:0008641">
    <property type="term" value="F:ubiquitin-like modifier activating enzyme activity"/>
    <property type="evidence" value="ECO:0007669"/>
    <property type="project" value="InterPro"/>
</dbReference>
<name>A0A419VVS0_9EURY</name>
<feature type="domain" description="THIF-type NAD/FAD binding fold" evidence="3">
    <location>
        <begin position="193"/>
        <end position="444"/>
    </location>
</feature>
<dbReference type="InterPro" id="IPR000594">
    <property type="entry name" value="ThiF_NAD_FAD-bd"/>
</dbReference>
<dbReference type="SUPFAM" id="SSF69572">
    <property type="entry name" value="Activating enzymes of the ubiquitin-like proteins"/>
    <property type="match status" value="1"/>
</dbReference>
<dbReference type="AlphaFoldDB" id="A0A419VVS0"/>
<feature type="compositionally biased region" description="Basic and acidic residues" evidence="1">
    <location>
        <begin position="559"/>
        <end position="568"/>
    </location>
</feature>
<keyword evidence="4" id="KW-0808">Transferase</keyword>
<dbReference type="Proteomes" id="UP000283805">
    <property type="component" value="Unassembled WGS sequence"/>
</dbReference>
<keyword evidence="2" id="KW-0472">Membrane</keyword>
<dbReference type="GO" id="GO:0016779">
    <property type="term" value="F:nucleotidyltransferase activity"/>
    <property type="evidence" value="ECO:0007669"/>
    <property type="project" value="UniProtKB-KW"/>
</dbReference>
<evidence type="ECO:0000256" key="1">
    <source>
        <dbReference type="SAM" id="MobiDB-lite"/>
    </source>
</evidence>
<keyword evidence="2" id="KW-0812">Transmembrane</keyword>
<dbReference type="OrthoDB" id="7915at2157"/>
<dbReference type="Gene3D" id="3.40.50.720">
    <property type="entry name" value="NAD(P)-binding Rossmann-like Domain"/>
    <property type="match status" value="1"/>
</dbReference>
<feature type="region of interest" description="Disordered" evidence="1">
    <location>
        <begin position="489"/>
        <end position="568"/>
    </location>
</feature>
<evidence type="ECO:0000313" key="4">
    <source>
        <dbReference type="EMBL" id="RKD86233.1"/>
    </source>
</evidence>
<keyword evidence="2" id="KW-1133">Transmembrane helix</keyword>
<dbReference type="Pfam" id="PF00899">
    <property type="entry name" value="ThiF"/>
    <property type="match status" value="1"/>
</dbReference>
<feature type="transmembrane region" description="Helical" evidence="2">
    <location>
        <begin position="576"/>
        <end position="598"/>
    </location>
</feature>
<comment type="caution">
    <text evidence="4">The sequence shown here is derived from an EMBL/GenBank/DDBJ whole genome shotgun (WGS) entry which is preliminary data.</text>
</comment>
<proteinExistence type="predicted"/>
<accession>A0A419VVS0</accession>
<protein>
    <submittedName>
        <fullName evidence="4">Molybdopterin/thiamine biosynthesis adenylyltransferase</fullName>
    </submittedName>
</protein>
<dbReference type="InterPro" id="IPR045886">
    <property type="entry name" value="ThiF/MoeB/HesA"/>
</dbReference>
<keyword evidence="5" id="KW-1185">Reference proteome</keyword>
<evidence type="ECO:0000259" key="3">
    <source>
        <dbReference type="Pfam" id="PF00899"/>
    </source>
</evidence>
<organism evidence="4 5">
    <name type="scientific">Halopiger aswanensis</name>
    <dbReference type="NCBI Taxonomy" id="148449"/>
    <lineage>
        <taxon>Archaea</taxon>
        <taxon>Methanobacteriati</taxon>
        <taxon>Methanobacteriota</taxon>
        <taxon>Stenosarchaea group</taxon>
        <taxon>Halobacteria</taxon>
        <taxon>Halobacteriales</taxon>
        <taxon>Natrialbaceae</taxon>
        <taxon>Halopiger</taxon>
    </lineage>
</organism>